<dbReference type="Proteomes" id="UP000250235">
    <property type="component" value="Unassembled WGS sequence"/>
</dbReference>
<protein>
    <submittedName>
        <fullName evidence="1">Uncharacterized protein</fullName>
    </submittedName>
</protein>
<accession>A0A2Z7BU52</accession>
<dbReference type="EMBL" id="KV004076">
    <property type="protein sequence ID" value="KZV35760.1"/>
    <property type="molecule type" value="Genomic_DNA"/>
</dbReference>
<gene>
    <name evidence="1" type="ORF">F511_41534</name>
</gene>
<evidence type="ECO:0000313" key="1">
    <source>
        <dbReference type="EMBL" id="KZV35760.1"/>
    </source>
</evidence>
<dbReference type="AlphaFoldDB" id="A0A2Z7BU52"/>
<name>A0A2Z7BU52_9LAMI</name>
<proteinExistence type="predicted"/>
<evidence type="ECO:0000313" key="2">
    <source>
        <dbReference type="Proteomes" id="UP000250235"/>
    </source>
</evidence>
<reference evidence="1 2" key="1">
    <citation type="journal article" date="2015" name="Proc. Natl. Acad. Sci. U.S.A.">
        <title>The resurrection genome of Boea hygrometrica: A blueprint for survival of dehydration.</title>
        <authorList>
            <person name="Xiao L."/>
            <person name="Yang G."/>
            <person name="Zhang L."/>
            <person name="Yang X."/>
            <person name="Zhao S."/>
            <person name="Ji Z."/>
            <person name="Zhou Q."/>
            <person name="Hu M."/>
            <person name="Wang Y."/>
            <person name="Chen M."/>
            <person name="Xu Y."/>
            <person name="Jin H."/>
            <person name="Xiao X."/>
            <person name="Hu G."/>
            <person name="Bao F."/>
            <person name="Hu Y."/>
            <person name="Wan P."/>
            <person name="Li L."/>
            <person name="Deng X."/>
            <person name="Kuang T."/>
            <person name="Xiang C."/>
            <person name="Zhu J.K."/>
            <person name="Oliver M.J."/>
            <person name="He Y."/>
        </authorList>
    </citation>
    <scope>NUCLEOTIDE SEQUENCE [LARGE SCALE GENOMIC DNA]</scope>
    <source>
        <strain evidence="2">cv. XS01</strain>
    </source>
</reference>
<organism evidence="1 2">
    <name type="scientific">Dorcoceras hygrometricum</name>
    <dbReference type="NCBI Taxonomy" id="472368"/>
    <lineage>
        <taxon>Eukaryota</taxon>
        <taxon>Viridiplantae</taxon>
        <taxon>Streptophyta</taxon>
        <taxon>Embryophyta</taxon>
        <taxon>Tracheophyta</taxon>
        <taxon>Spermatophyta</taxon>
        <taxon>Magnoliopsida</taxon>
        <taxon>eudicotyledons</taxon>
        <taxon>Gunneridae</taxon>
        <taxon>Pentapetalae</taxon>
        <taxon>asterids</taxon>
        <taxon>lamiids</taxon>
        <taxon>Lamiales</taxon>
        <taxon>Gesneriaceae</taxon>
        <taxon>Didymocarpoideae</taxon>
        <taxon>Trichosporeae</taxon>
        <taxon>Loxocarpinae</taxon>
        <taxon>Dorcoceras</taxon>
    </lineage>
</organism>
<keyword evidence="2" id="KW-1185">Reference proteome</keyword>
<sequence length="106" mass="11872">MESAVMTSAVMSSQSAVGNQQMKRSAKDEATSCWIISRWFSVDDVIGDVIIISRWFESSSRKIPAGSLFIQTQERSDVVEEEIQSQATVHQQMVFGDSDSKTMSFR</sequence>